<protein>
    <submittedName>
        <fullName evidence="1">RNA polymerase ECF-subfamily sigma factor</fullName>
    </submittedName>
</protein>
<name>A0A1M4EBM5_9ACTN</name>
<dbReference type="EMBL" id="LT559118">
    <property type="protein sequence ID" value="SBO96003.1"/>
    <property type="molecule type" value="Genomic_DNA"/>
</dbReference>
<evidence type="ECO:0000313" key="1">
    <source>
        <dbReference type="EMBL" id="SBO96003.1"/>
    </source>
</evidence>
<reference evidence="1" key="1">
    <citation type="submission" date="2016-04" db="EMBL/GenBank/DDBJ databases">
        <authorList>
            <person name="Evans L.H."/>
            <person name="Alamgir A."/>
            <person name="Owens N."/>
            <person name="Weber N.D."/>
            <person name="Virtaneva K."/>
            <person name="Barbian K."/>
            <person name="Babar A."/>
            <person name="Rosenke K."/>
        </authorList>
    </citation>
    <scope>NUCLEOTIDE SEQUENCE</scope>
    <source>
        <strain evidence="1">Nono1</strain>
    </source>
</reference>
<proteinExistence type="predicted"/>
<dbReference type="PANTHER" id="PTHR47756:SF2">
    <property type="entry name" value="BLL6612 PROTEIN"/>
    <property type="match status" value="1"/>
</dbReference>
<organism evidence="1">
    <name type="scientific">Nonomuraea gerenzanensis</name>
    <dbReference type="NCBI Taxonomy" id="93944"/>
    <lineage>
        <taxon>Bacteria</taxon>
        <taxon>Bacillati</taxon>
        <taxon>Actinomycetota</taxon>
        <taxon>Actinomycetes</taxon>
        <taxon>Streptosporangiales</taxon>
        <taxon>Streptosporangiaceae</taxon>
        <taxon>Nonomuraea</taxon>
    </lineage>
</organism>
<dbReference type="AlphaFoldDB" id="A0A1M4EBM5"/>
<accession>A0A1M4EBM5</accession>
<gene>
    <name evidence="1" type="ORF">BN4615_P5519</name>
</gene>
<sequence>MAALYRRLAGLTGSAVVELNGAVARAQAGDPAGALRAVDRLGLDGYLYYHSTRGELLRRLGRDAETKGRVRRGARAGHLHS</sequence>
<dbReference type="PANTHER" id="PTHR47756">
    <property type="entry name" value="BLL6612 PROTEIN-RELATED"/>
    <property type="match status" value="1"/>
</dbReference>